<organism evidence="2 3">
    <name type="scientific">Aureispira anguillae</name>
    <dbReference type="NCBI Taxonomy" id="2864201"/>
    <lineage>
        <taxon>Bacteria</taxon>
        <taxon>Pseudomonadati</taxon>
        <taxon>Bacteroidota</taxon>
        <taxon>Saprospiria</taxon>
        <taxon>Saprospirales</taxon>
        <taxon>Saprospiraceae</taxon>
        <taxon>Aureispira</taxon>
    </lineage>
</organism>
<sequence>MKQILSTDIPKIIEYASNKEISSNTLNIPYPYEEKDAIYWINSANQGFLNKTQFTFAIRLKSTDEFIGGIGLILNKRFDRAEFGYWIGKPFWKNGYATEALAALLKFGFKTLNLNKIYATHLIENPASGKVMLKNGMLKEATLIEHYKKGDEYRSVFQYRLTKKEFELLNVEANIDNKNLS</sequence>
<dbReference type="EMBL" id="AP026867">
    <property type="protein sequence ID" value="BDS11431.1"/>
    <property type="molecule type" value="Genomic_DNA"/>
</dbReference>
<gene>
    <name evidence="2" type="ORF">AsAng_0021450</name>
</gene>
<dbReference type="Gene3D" id="3.40.630.30">
    <property type="match status" value="1"/>
</dbReference>
<dbReference type="Pfam" id="PF13302">
    <property type="entry name" value="Acetyltransf_3"/>
    <property type="match status" value="1"/>
</dbReference>
<dbReference type="InterPro" id="IPR000182">
    <property type="entry name" value="GNAT_dom"/>
</dbReference>
<dbReference type="GO" id="GO:0016747">
    <property type="term" value="F:acyltransferase activity, transferring groups other than amino-acyl groups"/>
    <property type="evidence" value="ECO:0007669"/>
    <property type="project" value="InterPro"/>
</dbReference>
<evidence type="ECO:0000313" key="2">
    <source>
        <dbReference type="EMBL" id="BDS11431.1"/>
    </source>
</evidence>
<dbReference type="InterPro" id="IPR051531">
    <property type="entry name" value="N-acetyltransferase"/>
</dbReference>
<dbReference type="InterPro" id="IPR016181">
    <property type="entry name" value="Acyl_CoA_acyltransferase"/>
</dbReference>
<dbReference type="KEGG" id="aup:AsAng_0021450"/>
<proteinExistence type="predicted"/>
<reference evidence="2" key="1">
    <citation type="submission" date="2022-09" db="EMBL/GenBank/DDBJ databases">
        <title>Aureispira anguillicida sp. nov., isolated from Leptocephalus of Japanese eel Anguilla japonica.</title>
        <authorList>
            <person name="Yuasa K."/>
            <person name="Mekata T."/>
            <person name="Ikunari K."/>
        </authorList>
    </citation>
    <scope>NUCLEOTIDE SEQUENCE</scope>
    <source>
        <strain evidence="2">EL160426</strain>
    </source>
</reference>
<name>A0A915YEB4_9BACT</name>
<dbReference type="RefSeq" id="WP_264792613.1">
    <property type="nucleotide sequence ID" value="NZ_AP026867.1"/>
</dbReference>
<evidence type="ECO:0000259" key="1">
    <source>
        <dbReference type="Pfam" id="PF13302"/>
    </source>
</evidence>
<dbReference type="SUPFAM" id="SSF55729">
    <property type="entry name" value="Acyl-CoA N-acyltransferases (Nat)"/>
    <property type="match status" value="1"/>
</dbReference>
<keyword evidence="3" id="KW-1185">Reference proteome</keyword>
<accession>A0A915YEB4</accession>
<evidence type="ECO:0000313" key="3">
    <source>
        <dbReference type="Proteomes" id="UP001060919"/>
    </source>
</evidence>
<protein>
    <submittedName>
        <fullName evidence="2">GNAT family N-acetyltransferase</fullName>
    </submittedName>
</protein>
<feature type="domain" description="N-acetyltransferase" evidence="1">
    <location>
        <begin position="6"/>
        <end position="137"/>
    </location>
</feature>
<dbReference type="PANTHER" id="PTHR43792">
    <property type="entry name" value="GNAT FAMILY, PUTATIVE (AFU_ORTHOLOGUE AFUA_3G00765)-RELATED-RELATED"/>
    <property type="match status" value="1"/>
</dbReference>
<dbReference type="AlphaFoldDB" id="A0A915YEB4"/>
<dbReference type="Proteomes" id="UP001060919">
    <property type="component" value="Chromosome"/>
</dbReference>